<feature type="disulfide bond" evidence="1">
    <location>
        <begin position="40"/>
        <end position="55"/>
    </location>
</feature>
<feature type="transmembrane region" description="Helical" evidence="2">
    <location>
        <begin position="173"/>
        <end position="197"/>
    </location>
</feature>
<dbReference type="PANTHER" id="PTHR46875:SF2">
    <property type="entry name" value="TUMOR NECROSIS FACTOR RECEPTOR SUPERFAMILY MEMBER 5-LIKE ISOFORM X1"/>
    <property type="match status" value="1"/>
</dbReference>
<dbReference type="PANTHER" id="PTHR46875">
    <property type="entry name" value="TUMOR NECROSIS FACTOR RECEPTOR SUPERFAMILY MEMBER 5"/>
    <property type="match status" value="1"/>
</dbReference>
<dbReference type="SUPFAM" id="SSF57586">
    <property type="entry name" value="TNF receptor-like"/>
    <property type="match status" value="2"/>
</dbReference>
<evidence type="ECO:0000313" key="4">
    <source>
        <dbReference type="Ensembl" id="ENSSPAP00000005073.1"/>
    </source>
</evidence>
<proteinExistence type="predicted"/>
<dbReference type="PRINTS" id="PR01680">
    <property type="entry name" value="TNFACTORR6"/>
</dbReference>
<keyword evidence="2" id="KW-1133">Transmembrane helix</keyword>
<accession>A0A3B4Z8G1</accession>
<reference evidence="6" key="2">
    <citation type="submission" date="2025-04" db="UniProtKB">
        <authorList>
            <consortium name="RefSeq"/>
        </authorList>
    </citation>
    <scope>IDENTIFICATION</scope>
</reference>
<dbReference type="OrthoDB" id="9950067at2759"/>
<sequence length="309" mass="33218">MRCSSEDKYPSGRRCCDRCAAGTYVKSDCDGSKPTECSECGRGYFTATRNHSTKCYLCRSCSATNNQRTAKDCSSTQNTVCDCVSGFYCSNAECEHCQPATQCPPGEGVRVPATRTNNTICSPCEDGTFSNVTDFHSACKPHTSCEDYGRVPRIPGTSKTDAVCGGFKSHCPWMLPAGLWSGLVLTLLVLILLLVWWRSKRGSYRAVTSTAPAPVVPAPDVTLGEFSSHCQETCTSDACKISIFTPHDEDEAAGSVQDSIPITPITPITPFKASVSFAESSQVSGSAGYCTGNFLRLPSEPQEDEYCGT</sequence>
<dbReference type="SMART" id="SM00208">
    <property type="entry name" value="TNFR"/>
    <property type="match status" value="4"/>
</dbReference>
<dbReference type="Ensembl" id="ENSSPAT00000005171.1">
    <property type="protein sequence ID" value="ENSSPAP00000005073.1"/>
    <property type="gene ID" value="ENSSPAG00000003936.1"/>
</dbReference>
<name>A0A3B4Z8G1_9TELE</name>
<dbReference type="GeneTree" id="ENSGT00950000183126"/>
<evidence type="ECO:0000259" key="3">
    <source>
        <dbReference type="PROSITE" id="PS50050"/>
    </source>
</evidence>
<keyword evidence="2" id="KW-0812">Transmembrane</keyword>
<evidence type="ECO:0000313" key="6">
    <source>
        <dbReference type="RefSeq" id="XP_008278372.1"/>
    </source>
</evidence>
<feature type="repeat" description="TNFR-Cys" evidence="1">
    <location>
        <begin position="82"/>
        <end position="121"/>
    </location>
</feature>
<dbReference type="InterPro" id="IPR008063">
    <property type="entry name" value="Fas_rcpt"/>
</dbReference>
<gene>
    <name evidence="6" type="primary">LOC103356101</name>
</gene>
<dbReference type="InterPro" id="IPR052135">
    <property type="entry name" value="TNFRSF5"/>
</dbReference>
<dbReference type="Pfam" id="PF00020">
    <property type="entry name" value="TNFR_c6"/>
    <property type="match status" value="3"/>
</dbReference>
<dbReference type="InterPro" id="IPR001368">
    <property type="entry name" value="TNFR/NGFR_Cys_rich_reg"/>
</dbReference>
<organism evidence="4">
    <name type="scientific">Stegastes partitus</name>
    <name type="common">bicolor damselfish</name>
    <dbReference type="NCBI Taxonomy" id="144197"/>
    <lineage>
        <taxon>Eukaryota</taxon>
        <taxon>Metazoa</taxon>
        <taxon>Chordata</taxon>
        <taxon>Craniata</taxon>
        <taxon>Vertebrata</taxon>
        <taxon>Euteleostomi</taxon>
        <taxon>Actinopterygii</taxon>
        <taxon>Neopterygii</taxon>
        <taxon>Teleostei</taxon>
        <taxon>Neoteleostei</taxon>
        <taxon>Acanthomorphata</taxon>
        <taxon>Ovalentaria</taxon>
        <taxon>Pomacentridae</taxon>
        <taxon>Stegastes</taxon>
    </lineage>
</organism>
<protein>
    <submittedName>
        <fullName evidence="4 6">Tumor necrosis factor receptor superfamily member 5-like</fullName>
    </submittedName>
</protein>
<feature type="disulfide bond" evidence="1">
    <location>
        <begin position="103"/>
        <end position="121"/>
    </location>
</feature>
<keyword evidence="1" id="KW-1015">Disulfide bond</keyword>
<keyword evidence="2" id="KW-0472">Membrane</keyword>
<comment type="caution">
    <text evidence="1">Lacks conserved residue(s) required for the propagation of feature annotation.</text>
</comment>
<dbReference type="GO" id="GO:0006955">
    <property type="term" value="P:immune response"/>
    <property type="evidence" value="ECO:0007669"/>
    <property type="project" value="InterPro"/>
</dbReference>
<dbReference type="PROSITE" id="PS50050">
    <property type="entry name" value="TNFR_NGFR_2"/>
    <property type="match status" value="2"/>
</dbReference>
<feature type="domain" description="TNFR-Cys" evidence="3">
    <location>
        <begin position="39"/>
        <end position="81"/>
    </location>
</feature>
<dbReference type="GO" id="GO:0006915">
    <property type="term" value="P:apoptotic process"/>
    <property type="evidence" value="ECO:0007669"/>
    <property type="project" value="InterPro"/>
</dbReference>
<dbReference type="GO" id="GO:0009897">
    <property type="term" value="C:external side of plasma membrane"/>
    <property type="evidence" value="ECO:0007669"/>
    <property type="project" value="TreeGrafter"/>
</dbReference>
<dbReference type="RefSeq" id="XP_008278372.1">
    <property type="nucleotide sequence ID" value="XM_008280150.1"/>
</dbReference>
<dbReference type="AlphaFoldDB" id="A0A3B4Z8G1"/>
<dbReference type="GO" id="GO:0004888">
    <property type="term" value="F:transmembrane signaling receptor activity"/>
    <property type="evidence" value="ECO:0007669"/>
    <property type="project" value="InterPro"/>
</dbReference>
<reference evidence="4" key="1">
    <citation type="submission" date="2023-09" db="UniProtKB">
        <authorList>
            <consortium name="Ensembl"/>
        </authorList>
    </citation>
    <scope>IDENTIFICATION</scope>
</reference>
<dbReference type="GeneID" id="103356101"/>
<dbReference type="GO" id="GO:0035631">
    <property type="term" value="C:CD40 receptor complex"/>
    <property type="evidence" value="ECO:0007669"/>
    <property type="project" value="TreeGrafter"/>
</dbReference>
<dbReference type="Proteomes" id="UP000694891">
    <property type="component" value="Unplaced"/>
</dbReference>
<feature type="domain" description="TNFR-Cys" evidence="3">
    <location>
        <begin position="82"/>
        <end position="121"/>
    </location>
</feature>
<evidence type="ECO:0000313" key="5">
    <source>
        <dbReference type="Proteomes" id="UP000694891"/>
    </source>
</evidence>
<evidence type="ECO:0000256" key="2">
    <source>
        <dbReference type="SAM" id="Phobius"/>
    </source>
</evidence>
<dbReference type="GO" id="GO:0002768">
    <property type="term" value="P:immune response-regulating cell surface receptor signaling pathway"/>
    <property type="evidence" value="ECO:0007669"/>
    <property type="project" value="TreeGrafter"/>
</dbReference>
<dbReference type="Gene3D" id="2.10.50.10">
    <property type="entry name" value="Tumor Necrosis Factor Receptor, subunit A, domain 2"/>
    <property type="match status" value="3"/>
</dbReference>
<keyword evidence="5" id="KW-1185">Reference proteome</keyword>
<evidence type="ECO:0000256" key="1">
    <source>
        <dbReference type="PROSITE-ProRule" id="PRU00206"/>
    </source>
</evidence>
<dbReference type="STRING" id="144197.ENSSPAP00000005073"/>
<feature type="repeat" description="TNFR-Cys" evidence="1">
    <location>
        <begin position="39"/>
        <end position="81"/>
    </location>
</feature>